<accession>A0A8R1Z6I6</accession>
<evidence type="ECO:0000313" key="1">
    <source>
        <dbReference type="EnsemblMetazoa" id="PPA44039.1"/>
    </source>
</evidence>
<reference evidence="2" key="1">
    <citation type="journal article" date="2008" name="Nat. Genet.">
        <title>The Pristionchus pacificus genome provides a unique perspective on nematode lifestyle and parasitism.</title>
        <authorList>
            <person name="Dieterich C."/>
            <person name="Clifton S.W."/>
            <person name="Schuster L.N."/>
            <person name="Chinwalla A."/>
            <person name="Delehaunty K."/>
            <person name="Dinkelacker I."/>
            <person name="Fulton L."/>
            <person name="Fulton R."/>
            <person name="Godfrey J."/>
            <person name="Minx P."/>
            <person name="Mitreva M."/>
            <person name="Roeseler W."/>
            <person name="Tian H."/>
            <person name="Witte H."/>
            <person name="Yang S.P."/>
            <person name="Wilson R.K."/>
            <person name="Sommer R.J."/>
        </authorList>
    </citation>
    <scope>NUCLEOTIDE SEQUENCE [LARGE SCALE GENOMIC DNA]</scope>
    <source>
        <strain evidence="2">PS312</strain>
    </source>
</reference>
<accession>A0A2A6BNH6</accession>
<dbReference type="EnsemblMetazoa" id="PPA44039.1">
    <property type="protein sequence ID" value="PPA44039.1"/>
    <property type="gene ID" value="WBGene00282408"/>
</dbReference>
<organism evidence="1 2">
    <name type="scientific">Pristionchus pacificus</name>
    <name type="common">Parasitic nematode worm</name>
    <dbReference type="NCBI Taxonomy" id="54126"/>
    <lineage>
        <taxon>Eukaryota</taxon>
        <taxon>Metazoa</taxon>
        <taxon>Ecdysozoa</taxon>
        <taxon>Nematoda</taxon>
        <taxon>Chromadorea</taxon>
        <taxon>Rhabditida</taxon>
        <taxon>Rhabditina</taxon>
        <taxon>Diplogasteromorpha</taxon>
        <taxon>Diplogasteroidea</taxon>
        <taxon>Neodiplogasteridae</taxon>
        <taxon>Pristionchus</taxon>
    </lineage>
</organism>
<proteinExistence type="predicted"/>
<dbReference type="Proteomes" id="UP000005239">
    <property type="component" value="Unassembled WGS sequence"/>
</dbReference>
<evidence type="ECO:0000313" key="2">
    <source>
        <dbReference type="Proteomes" id="UP000005239"/>
    </source>
</evidence>
<reference evidence="1" key="2">
    <citation type="submission" date="2022-06" db="UniProtKB">
        <authorList>
            <consortium name="EnsemblMetazoa"/>
        </authorList>
    </citation>
    <scope>IDENTIFICATION</scope>
    <source>
        <strain evidence="1">PS312</strain>
    </source>
</reference>
<protein>
    <submittedName>
        <fullName evidence="1">Uncharacterized protein</fullName>
    </submittedName>
</protein>
<sequence>MPEDNFKSLQSINYNGWLTKYQATTMVTTMHRAYDPSGTVAKRRKRNEDSERVSRSSRICLAGSPRFLSVFDPCGHPVCGACSLKLR</sequence>
<dbReference type="AlphaFoldDB" id="A0A2A6BNH6"/>
<gene>
    <name evidence="1" type="primary">WBGene00282408</name>
</gene>
<keyword evidence="2" id="KW-1185">Reference proteome</keyword>
<name>A0A2A6BNH6_PRIPA</name>